<dbReference type="PANTHER" id="PTHR46411">
    <property type="entry name" value="FAMILY ATPASE, PUTATIVE-RELATED"/>
    <property type="match status" value="1"/>
</dbReference>
<dbReference type="GO" id="GO:0005524">
    <property type="term" value="F:ATP binding"/>
    <property type="evidence" value="ECO:0007669"/>
    <property type="project" value="InterPro"/>
</dbReference>
<comment type="caution">
    <text evidence="4">The sequence shown here is derived from an EMBL/GenBank/DDBJ whole genome shotgun (WGS) entry which is preliminary data.</text>
</comment>
<feature type="repeat" description="ANK" evidence="1">
    <location>
        <begin position="1626"/>
        <end position="1658"/>
    </location>
</feature>
<dbReference type="SMART" id="SM00382">
    <property type="entry name" value="AAA"/>
    <property type="match status" value="1"/>
</dbReference>
<dbReference type="InterPro" id="IPR003593">
    <property type="entry name" value="AAA+_ATPase"/>
</dbReference>
<feature type="region of interest" description="Disordered" evidence="2">
    <location>
        <begin position="836"/>
        <end position="941"/>
    </location>
</feature>
<evidence type="ECO:0000313" key="4">
    <source>
        <dbReference type="EMBL" id="KAF5549518.1"/>
    </source>
</evidence>
<dbReference type="InterPro" id="IPR027417">
    <property type="entry name" value="P-loop_NTPase"/>
</dbReference>
<dbReference type="Pfam" id="PF00004">
    <property type="entry name" value="AAA"/>
    <property type="match status" value="1"/>
</dbReference>
<reference evidence="4 5" key="1">
    <citation type="submission" date="2020-05" db="EMBL/GenBank/DDBJ databases">
        <title>Identification and distribution of gene clusters putatively required for synthesis of sphingolipid metabolism inhibitors in phylogenetically diverse species of the filamentous fungus Fusarium.</title>
        <authorList>
            <person name="Kim H.-S."/>
            <person name="Busman M."/>
            <person name="Brown D.W."/>
            <person name="Divon H."/>
            <person name="Uhlig S."/>
            <person name="Proctor R.H."/>
        </authorList>
    </citation>
    <scope>NUCLEOTIDE SEQUENCE [LARGE SCALE GENOMIC DNA]</scope>
    <source>
        <strain evidence="4 5">NRRL 53147</strain>
    </source>
</reference>
<feature type="repeat" description="ANK" evidence="1">
    <location>
        <begin position="1746"/>
        <end position="1778"/>
    </location>
</feature>
<evidence type="ECO:0000259" key="3">
    <source>
        <dbReference type="SMART" id="SM00382"/>
    </source>
</evidence>
<sequence length="2201" mass="247086">METNTPKDNQKDVTLRANDKKALDVDGDAGSVQGQRTPAEIHIHSRLTEIKRKLRRVDKLVTEICHLKDEISHDLNTFFEELPTPLPSRGIQGDDDSNASDFEPSAKSANGDIPQLVTAPRIQFRAWKELGHHGSVRGETAPEPIAAIEIPSDEPIGTFEPGAPWERTLETTCDPSGHNLGLPERLLINSTRLKLMLRGFDASLDSQKSISSSLPLTILRPFKILDYHYPRIKSLLKSLEDEAGFNNLSSESRNDTTSGGEGETITTAADEEDYINDIHCLVAFLDDTILPLSKRLAEESDVVRFSDLWYLFPPDSFIYARKSDFVHKVWRVVQRTGGRRYMRRPDHVPESSFRYQFSPFVVDCYFIDFDGRHFVPVFGQFEIDFFDDVQPVSSLPVFPLRIAEKDGLVHRDQLEARSREFIDHTSVRHRYYCGWSHGMTIGGMKLEEANENFDSDVIVDYRRALEHVPAWRPSADDPQLHAMDHAELSQTGGVAQDIDQDWKWDKKLSNEILAKFRKRLASWTNPADVPDREYLLLLPDRVFGYVLGNRKWASLRVGSSDEGEKPLLPIATDDDPWKYLYSPKEHKEMIWSLLEQMFQNSAENENVDIVRGKGRGLILLLHGPPGVGKTFTAECAALATKRPLFSITCGDLGLSAEHIERNLKEFFRLSHAWGCVLLLDEADVFLSKRKQEDILRNSLVSVFLRTLEYYPGVLFLTTNRAGDFDEAFASRIHISLHYPALDLQGTCVIWNNMLSNMKRRHRGMVADDEALLDYARQLYKAQSSRGRPWNGRQIRNAFQSAVAIADFEKEPGSSLRLTTDQFRKVSQSYDEFNQYRFSTAGESNPASEDAVIERSRRYAPRHRDREAPGESLPRSTSSVSSSSRGSPRRPRQKTDNGKELHSPPIIPPSLSNLASQEQQNFQPKQNWNHPGSSLDVQPQSQYAPPGWAPIQNMAILLISMGYSPMGMPVPMPVAAPFQCHNAAMSPYNLGSPGSPFQPPNMPGDLTFFIGCFDQCPEDQQRWSMDRLLWENSYREASLRITISISSNDSLGIDSVTPNRHINVAECPLFEEPQEKLLLDSKPDLDDLVATRPVYSEFLSEIKNLLTDCHQIPQEKAKTAFNWIRHAMEPWSADALVEALALYTSPDEDPCLCDLDKKAQIDELVSALGGIITVENHDVKFCHTSFYQVTGLLGDQSQEEYVAKIHNSMAMTCLRYFQLDGAEAFINGLWSKSVTGSPDEPLEPFVVYHQLSGLFKPKELVRDLFANRYYRARWEIAFWILSNPFTRIGRHYISTLPVFAMLGLRDLMEEDILSERDQPLYTKDCWFAIIEAIRWGNTDIAKRLLSLAEVDEGELQVALRWAAAKKDLKIIEDLLAKIPDLQAFSWPENLIDRAAAMGQEKLVSAMLVSGYDVNKVGIYWEAPPTIIAGWRNQFSMLRILLKLGEKPDLSITDGDGDSLLVSVAQVGDPDLIRLVMNARRDDKGVKADDSTREEAVRAAVLNSAHRAVAILLESGSGCIESNGDDEPFLRIAAFFGFSECVRVLLSHQVDLNAEWSGFTPIYTAVSKGYVGVVKLLLEHDPKPRLDITPPNEDTILVRAIVSGNAELASLLIKHGALMDSIDNNDAYNKTPLSRACLEGNLEMVKLLLQSNADVNYTGDISDPPLFAALYNKNLEVAKYLLRNTEPDLMLKGPEGLGALHGAYKYPEILSELLKMGSPIDVQALLNNYPKPDLEVEMPDDAVVEDEIGYTPLRLACKACSFECVKALLEAGANPRVINRDGNCGKCLRLLFSAPYNLPKERVDEEGRTRLHRIRQSTPVDVARRFTSLISDLDVSDGKGYTPLAVAVSKRNIDVAYGSILHIAVSNGAIDLAKLLIGSGADPEMVDLRYGESLMYTALGISESENRNRMVRYLVDEAKVSISNAGGRLGYPVIRAASMTIQPIGSSELLKFFIRRNAQLDVTDNQGRNAVHFVSKSRFYDVFKILLRDKETINVADKFGRTPVHFAASNPDPAYLDYLLNTGKIADVDVKDLDQWTPLMWAARSGNHINMQRLLSQKADIWARSLSSDSGDGWSPLKLARFSGLHTGPEDLEPPPQQRSRLGQNGLGELWDNYFHKTKEGDHKYVPCGSCLVDIIGLMWRSSFHNLDHNFDSIGPLYYEDSDHESVASHDTKEEALSVLEVNLISKEDNICSSDDLDLDSDS</sequence>
<dbReference type="Pfam" id="PF22942">
    <property type="entry name" value="DUF7025"/>
    <property type="match status" value="1"/>
</dbReference>
<dbReference type="Pfam" id="PF23232">
    <property type="entry name" value="AAA_lid_13"/>
    <property type="match status" value="1"/>
</dbReference>
<dbReference type="SUPFAM" id="SSF48403">
    <property type="entry name" value="Ankyrin repeat"/>
    <property type="match status" value="3"/>
</dbReference>
<feature type="region of interest" description="Disordered" evidence="2">
    <location>
        <begin position="87"/>
        <end position="112"/>
    </location>
</feature>
<feature type="compositionally biased region" description="Basic and acidic residues" evidence="2">
    <location>
        <begin position="892"/>
        <end position="901"/>
    </location>
</feature>
<accession>A0A8H5N2J7</accession>
<feature type="repeat" description="ANK" evidence="1">
    <location>
        <begin position="1854"/>
        <end position="1886"/>
    </location>
</feature>
<feature type="repeat" description="ANK" evidence="1">
    <location>
        <begin position="1555"/>
        <end position="1578"/>
    </location>
</feature>
<name>A0A8H5N2J7_9HYPO</name>
<dbReference type="PANTHER" id="PTHR46411:SF2">
    <property type="entry name" value="AAA+ ATPASE DOMAIN-CONTAINING PROTEIN"/>
    <property type="match status" value="1"/>
</dbReference>
<feature type="compositionally biased region" description="Basic and acidic residues" evidence="2">
    <location>
        <begin position="8"/>
        <end position="24"/>
    </location>
</feature>
<feature type="domain" description="AAA+ ATPase" evidence="3">
    <location>
        <begin position="615"/>
        <end position="742"/>
    </location>
</feature>
<proteinExistence type="predicted"/>
<protein>
    <submittedName>
        <fullName evidence="4">Ankyrin repeat</fullName>
    </submittedName>
</protein>
<dbReference type="InterPro" id="IPR056599">
    <property type="entry name" value="AAA_lid_fung"/>
</dbReference>
<dbReference type="SUPFAM" id="SSF52540">
    <property type="entry name" value="P-loop containing nucleoside triphosphate hydrolases"/>
    <property type="match status" value="1"/>
</dbReference>
<dbReference type="EMBL" id="JAAOAM010000088">
    <property type="protein sequence ID" value="KAF5549518.1"/>
    <property type="molecule type" value="Genomic_DNA"/>
</dbReference>
<feature type="region of interest" description="Disordered" evidence="2">
    <location>
        <begin position="1"/>
        <end position="34"/>
    </location>
</feature>
<dbReference type="SMART" id="SM00248">
    <property type="entry name" value="ANK"/>
    <property type="match status" value="17"/>
</dbReference>
<evidence type="ECO:0000256" key="2">
    <source>
        <dbReference type="SAM" id="MobiDB-lite"/>
    </source>
</evidence>
<organism evidence="4 5">
    <name type="scientific">Fusarium mexicanum</name>
    <dbReference type="NCBI Taxonomy" id="751941"/>
    <lineage>
        <taxon>Eukaryota</taxon>
        <taxon>Fungi</taxon>
        <taxon>Dikarya</taxon>
        <taxon>Ascomycota</taxon>
        <taxon>Pezizomycotina</taxon>
        <taxon>Sordariomycetes</taxon>
        <taxon>Hypocreomycetidae</taxon>
        <taxon>Hypocreales</taxon>
        <taxon>Nectriaceae</taxon>
        <taxon>Fusarium</taxon>
        <taxon>Fusarium fujikuroi species complex</taxon>
    </lineage>
</organism>
<dbReference type="CDD" id="cd19481">
    <property type="entry name" value="RecA-like_protease"/>
    <property type="match status" value="1"/>
</dbReference>
<feature type="compositionally biased region" description="Polar residues" evidence="2">
    <location>
        <begin position="910"/>
        <end position="941"/>
    </location>
</feature>
<dbReference type="Pfam" id="PF12796">
    <property type="entry name" value="Ank_2"/>
    <property type="match status" value="4"/>
</dbReference>
<evidence type="ECO:0000256" key="1">
    <source>
        <dbReference type="PROSITE-ProRule" id="PRU00023"/>
    </source>
</evidence>
<keyword evidence="1" id="KW-0040">ANK repeat</keyword>
<dbReference type="InterPro" id="IPR002110">
    <property type="entry name" value="Ankyrin_rpt"/>
</dbReference>
<feature type="compositionally biased region" description="Polar residues" evidence="2">
    <location>
        <begin position="836"/>
        <end position="846"/>
    </location>
</feature>
<feature type="repeat" description="ANK" evidence="1">
    <location>
        <begin position="1590"/>
        <end position="1622"/>
    </location>
</feature>
<feature type="compositionally biased region" description="Basic and acidic residues" evidence="2">
    <location>
        <begin position="851"/>
        <end position="868"/>
    </location>
</feature>
<dbReference type="InterPro" id="IPR036770">
    <property type="entry name" value="Ankyrin_rpt-contain_sf"/>
</dbReference>
<dbReference type="Pfam" id="PF00023">
    <property type="entry name" value="Ank"/>
    <property type="match status" value="1"/>
</dbReference>
<feature type="compositionally biased region" description="Low complexity" evidence="2">
    <location>
        <begin position="871"/>
        <end position="885"/>
    </location>
</feature>
<dbReference type="Gene3D" id="3.40.50.300">
    <property type="entry name" value="P-loop containing nucleotide triphosphate hydrolases"/>
    <property type="match status" value="1"/>
</dbReference>
<dbReference type="PROSITE" id="PS50088">
    <property type="entry name" value="ANK_REPEAT"/>
    <property type="match status" value="5"/>
</dbReference>
<dbReference type="Gene3D" id="1.25.40.20">
    <property type="entry name" value="Ankyrin repeat-containing domain"/>
    <property type="match status" value="3"/>
</dbReference>
<gene>
    <name evidence="4" type="ORF">FMEXI_4219</name>
</gene>
<dbReference type="Proteomes" id="UP000522262">
    <property type="component" value="Unassembled WGS sequence"/>
</dbReference>
<dbReference type="InterPro" id="IPR054289">
    <property type="entry name" value="DUF7025"/>
</dbReference>
<dbReference type="InterPro" id="IPR003959">
    <property type="entry name" value="ATPase_AAA_core"/>
</dbReference>
<evidence type="ECO:0000313" key="5">
    <source>
        <dbReference type="Proteomes" id="UP000522262"/>
    </source>
</evidence>
<dbReference type="PROSITE" id="PS50297">
    <property type="entry name" value="ANK_REP_REGION"/>
    <property type="match status" value="4"/>
</dbReference>
<dbReference type="GO" id="GO:0016887">
    <property type="term" value="F:ATP hydrolysis activity"/>
    <property type="evidence" value="ECO:0007669"/>
    <property type="project" value="InterPro"/>
</dbReference>
<keyword evidence="5" id="KW-1185">Reference proteome</keyword>